<evidence type="ECO:0000313" key="6">
    <source>
        <dbReference type="Proteomes" id="UP000295244"/>
    </source>
</evidence>
<dbReference type="EMBL" id="SKBU01000006">
    <property type="protein sequence ID" value="TCJ19988.1"/>
    <property type="molecule type" value="Genomic_DNA"/>
</dbReference>
<evidence type="ECO:0000259" key="4">
    <source>
        <dbReference type="PROSITE" id="PS50949"/>
    </source>
</evidence>
<dbReference type="SUPFAM" id="SSF46785">
    <property type="entry name" value="Winged helix' DNA-binding domain"/>
    <property type="match status" value="1"/>
</dbReference>
<dbReference type="OrthoDB" id="8680240at2"/>
<dbReference type="Pfam" id="PF00392">
    <property type="entry name" value="GntR"/>
    <property type="match status" value="1"/>
</dbReference>
<evidence type="ECO:0000256" key="3">
    <source>
        <dbReference type="ARBA" id="ARBA00023163"/>
    </source>
</evidence>
<dbReference type="Proteomes" id="UP000295244">
    <property type="component" value="Unassembled WGS sequence"/>
</dbReference>
<dbReference type="InterPro" id="IPR036390">
    <property type="entry name" value="WH_DNA-bd_sf"/>
</dbReference>
<keyword evidence="6" id="KW-1185">Reference proteome</keyword>
<dbReference type="GO" id="GO:0003677">
    <property type="term" value="F:DNA binding"/>
    <property type="evidence" value="ECO:0007669"/>
    <property type="project" value="UniProtKB-KW"/>
</dbReference>
<dbReference type="Pfam" id="PF07729">
    <property type="entry name" value="FCD"/>
    <property type="match status" value="1"/>
</dbReference>
<dbReference type="InterPro" id="IPR036388">
    <property type="entry name" value="WH-like_DNA-bd_sf"/>
</dbReference>
<protein>
    <submittedName>
        <fullName evidence="5">GntR family transcriptional regulator</fullName>
    </submittedName>
</protein>
<dbReference type="InterPro" id="IPR000524">
    <property type="entry name" value="Tscrpt_reg_HTH_GntR"/>
</dbReference>
<dbReference type="SMART" id="SM00895">
    <property type="entry name" value="FCD"/>
    <property type="match status" value="1"/>
</dbReference>
<dbReference type="GO" id="GO:0003700">
    <property type="term" value="F:DNA-binding transcription factor activity"/>
    <property type="evidence" value="ECO:0007669"/>
    <property type="project" value="InterPro"/>
</dbReference>
<comment type="caution">
    <text evidence="5">The sequence shown here is derived from an EMBL/GenBank/DDBJ whole genome shotgun (WGS) entry which is preliminary data.</text>
</comment>
<dbReference type="SUPFAM" id="SSF48008">
    <property type="entry name" value="GntR ligand-binding domain-like"/>
    <property type="match status" value="1"/>
</dbReference>
<dbReference type="InterPro" id="IPR008920">
    <property type="entry name" value="TF_FadR/GntR_C"/>
</dbReference>
<dbReference type="PANTHER" id="PTHR43537">
    <property type="entry name" value="TRANSCRIPTIONAL REGULATOR, GNTR FAMILY"/>
    <property type="match status" value="1"/>
</dbReference>
<dbReference type="RefSeq" id="WP_132688417.1">
    <property type="nucleotide sequence ID" value="NZ_SKBU01000006.1"/>
</dbReference>
<dbReference type="SMART" id="SM00345">
    <property type="entry name" value="HTH_GNTR"/>
    <property type="match status" value="1"/>
</dbReference>
<evidence type="ECO:0000256" key="2">
    <source>
        <dbReference type="ARBA" id="ARBA00023125"/>
    </source>
</evidence>
<proteinExistence type="predicted"/>
<name>A0A4R1BQX2_9ACTN</name>
<dbReference type="InterPro" id="IPR011711">
    <property type="entry name" value="GntR_C"/>
</dbReference>
<evidence type="ECO:0000313" key="5">
    <source>
        <dbReference type="EMBL" id="TCJ19988.1"/>
    </source>
</evidence>
<keyword evidence="3" id="KW-0804">Transcription</keyword>
<dbReference type="AlphaFoldDB" id="A0A4R1BQX2"/>
<sequence>MRESLTQRSYNRIKDDILSHRLLPRQPLVEAELAAKYNISKTPVREALIILAREGIVEMNAFRGMRVRDFTPRDAREIYELREILEPLALERAIPNMSNEDTADLRKILDDAWRAVERGDQRELSRLNRAFHSALVAKCDNSRIVATLNQLQDQIRVMTLRFWKVQATYVHEAKQHEAIMAAVEARDAKRAAELLREHIVEFRERYVREWEE</sequence>
<organism evidence="5 6">
    <name type="scientific">Rubrobacter taiwanensis</name>
    <dbReference type="NCBI Taxonomy" id="185139"/>
    <lineage>
        <taxon>Bacteria</taxon>
        <taxon>Bacillati</taxon>
        <taxon>Actinomycetota</taxon>
        <taxon>Rubrobacteria</taxon>
        <taxon>Rubrobacterales</taxon>
        <taxon>Rubrobacteraceae</taxon>
        <taxon>Rubrobacter</taxon>
    </lineage>
</organism>
<dbReference type="PROSITE" id="PS50949">
    <property type="entry name" value="HTH_GNTR"/>
    <property type="match status" value="1"/>
</dbReference>
<evidence type="ECO:0000256" key="1">
    <source>
        <dbReference type="ARBA" id="ARBA00023015"/>
    </source>
</evidence>
<keyword evidence="2" id="KW-0238">DNA-binding</keyword>
<accession>A0A4R1BQX2</accession>
<reference evidence="5 6" key="1">
    <citation type="submission" date="2019-03" db="EMBL/GenBank/DDBJ databases">
        <title>Whole genome sequence of a novel Rubrobacter taiwanensis strain, isolated from Yellowstone National Park.</title>
        <authorList>
            <person name="Freed S."/>
            <person name="Ramaley R.F."/>
            <person name="Kyndt J.A."/>
        </authorList>
    </citation>
    <scope>NUCLEOTIDE SEQUENCE [LARGE SCALE GENOMIC DNA]</scope>
    <source>
        <strain evidence="5 6">Yellowstone</strain>
    </source>
</reference>
<dbReference type="Gene3D" id="1.10.10.10">
    <property type="entry name" value="Winged helix-like DNA-binding domain superfamily/Winged helix DNA-binding domain"/>
    <property type="match status" value="1"/>
</dbReference>
<dbReference type="PANTHER" id="PTHR43537:SF24">
    <property type="entry name" value="GLUCONATE OPERON TRANSCRIPTIONAL REPRESSOR"/>
    <property type="match status" value="1"/>
</dbReference>
<dbReference type="CDD" id="cd07377">
    <property type="entry name" value="WHTH_GntR"/>
    <property type="match status" value="1"/>
</dbReference>
<keyword evidence="1" id="KW-0805">Transcription regulation</keyword>
<dbReference type="Gene3D" id="1.20.120.530">
    <property type="entry name" value="GntR ligand-binding domain-like"/>
    <property type="match status" value="1"/>
</dbReference>
<feature type="domain" description="HTH gntR-type" evidence="4">
    <location>
        <begin position="3"/>
        <end position="70"/>
    </location>
</feature>
<gene>
    <name evidence="5" type="ORF">E0L93_03305</name>
</gene>